<dbReference type="PANTHER" id="PTHR42865">
    <property type="entry name" value="PROTON/GLUTAMATE-ASPARTATE SYMPORTER"/>
    <property type="match status" value="1"/>
</dbReference>
<dbReference type="Gene3D" id="1.10.3860.10">
    <property type="entry name" value="Sodium:dicarboxylate symporter"/>
    <property type="match status" value="1"/>
</dbReference>
<dbReference type="RefSeq" id="WP_126671798.1">
    <property type="nucleotide sequence ID" value="NZ_RYZR01000001.1"/>
</dbReference>
<keyword evidence="2" id="KW-0813">Transport</keyword>
<keyword evidence="9" id="KW-1185">Reference proteome</keyword>
<dbReference type="GO" id="GO:0006835">
    <property type="term" value="P:dicarboxylic acid transport"/>
    <property type="evidence" value="ECO:0007669"/>
    <property type="project" value="TreeGrafter"/>
</dbReference>
<dbReference type="OrthoDB" id="9766690at2"/>
<feature type="transmembrane region" description="Helical" evidence="7">
    <location>
        <begin position="260"/>
        <end position="280"/>
    </location>
</feature>
<protein>
    <submittedName>
        <fullName evidence="8">Dicarboxylate/amino acid:cation symporter</fullName>
    </submittedName>
</protein>
<comment type="caution">
    <text evidence="8">The sequence shown here is derived from an EMBL/GenBank/DDBJ whole genome shotgun (WGS) entry which is preliminary data.</text>
</comment>
<accession>A0A432LXV9</accession>
<evidence type="ECO:0000256" key="6">
    <source>
        <dbReference type="ARBA" id="ARBA00023136"/>
    </source>
</evidence>
<dbReference type="AlphaFoldDB" id="A0A432LXV9"/>
<dbReference type="InterPro" id="IPR036458">
    <property type="entry name" value="Na:dicarbo_symporter_sf"/>
</dbReference>
<keyword evidence="5 7" id="KW-1133">Transmembrane helix</keyword>
<keyword evidence="3" id="KW-1003">Cell membrane</keyword>
<evidence type="ECO:0000256" key="4">
    <source>
        <dbReference type="ARBA" id="ARBA00022692"/>
    </source>
</evidence>
<keyword evidence="6 7" id="KW-0472">Membrane</keyword>
<evidence type="ECO:0000313" key="8">
    <source>
        <dbReference type="EMBL" id="RUL67087.1"/>
    </source>
</evidence>
<feature type="transmembrane region" description="Helical" evidence="7">
    <location>
        <begin position="300"/>
        <end position="324"/>
    </location>
</feature>
<feature type="transmembrane region" description="Helical" evidence="7">
    <location>
        <begin position="50"/>
        <end position="71"/>
    </location>
</feature>
<proteinExistence type="predicted"/>
<evidence type="ECO:0000256" key="5">
    <source>
        <dbReference type="ARBA" id="ARBA00022989"/>
    </source>
</evidence>
<evidence type="ECO:0000256" key="3">
    <source>
        <dbReference type="ARBA" id="ARBA00022475"/>
    </source>
</evidence>
<dbReference type="SUPFAM" id="SSF118215">
    <property type="entry name" value="Proton glutamate symport protein"/>
    <property type="match status" value="1"/>
</dbReference>
<reference evidence="8 9" key="1">
    <citation type="submission" date="2018-12" db="EMBL/GenBank/DDBJ databases">
        <title>Dyella dinghuensis sp. nov. DHOA06 and Dyella choica sp. nov. 4M-K27, isolated from forest soil.</title>
        <authorList>
            <person name="Qiu L.-H."/>
            <person name="Gao Z.-H."/>
        </authorList>
    </citation>
    <scope>NUCLEOTIDE SEQUENCE [LARGE SCALE GENOMIC DNA]</scope>
    <source>
        <strain evidence="8 9">DHOA06</strain>
    </source>
</reference>
<dbReference type="Proteomes" id="UP000267077">
    <property type="component" value="Unassembled WGS sequence"/>
</dbReference>
<sequence length="430" mass="45146">MPSTRTPSPAAARKPRLQMWHQILIAMILGLAAGHFVGEPAKVLAPLGDIFMALIRMCVIPVVFVSLVSGITSLSDMAAMRRIAWKSIAIYLVSMAVTALLSMGIAKVLNVGAGFGLSAGEPTSEAAAPTSLKDALISAIPSNPFKAFDEGALLPSIVFAIFFGIAINLAGNAATPVRTFFDSMASVVYKLINMVLKFAPIGVFGLMAYVTADHGFSVLNHLGALVAVNYVVMISFMVIVCSVMLLLWRLNPLPFLRKMIPVQLFAFSSASSAATLPLNLENTQDRMGVDTRVASFVLPLGSTINMSGLACYLGTVTIFASNAYGIELSFTQLMTVMLTTTLASIGAAGIPGAALVVMGLVLSSVGLPLEVIGVIAAVDRLIDMCCTAANVTGDTVTAVMVAKSEKMLDLARYNDTTARAAPDEVMAAAR</sequence>
<feature type="transmembrane region" description="Helical" evidence="7">
    <location>
        <begin position="83"/>
        <end position="106"/>
    </location>
</feature>
<feature type="transmembrane region" description="Helical" evidence="7">
    <location>
        <begin position="191"/>
        <end position="210"/>
    </location>
</feature>
<dbReference type="GO" id="GO:0005886">
    <property type="term" value="C:plasma membrane"/>
    <property type="evidence" value="ECO:0007669"/>
    <property type="project" value="UniProtKB-SubCell"/>
</dbReference>
<feature type="transmembrane region" description="Helical" evidence="7">
    <location>
        <begin position="20"/>
        <end position="38"/>
    </location>
</feature>
<evidence type="ECO:0000256" key="2">
    <source>
        <dbReference type="ARBA" id="ARBA00022448"/>
    </source>
</evidence>
<organism evidence="8 9">
    <name type="scientific">Dyella dinghuensis</name>
    <dbReference type="NCBI Taxonomy" id="1920169"/>
    <lineage>
        <taxon>Bacteria</taxon>
        <taxon>Pseudomonadati</taxon>
        <taxon>Pseudomonadota</taxon>
        <taxon>Gammaproteobacteria</taxon>
        <taxon>Lysobacterales</taxon>
        <taxon>Rhodanobacteraceae</taxon>
        <taxon>Dyella</taxon>
    </lineage>
</organism>
<gene>
    <name evidence="8" type="ORF">EKH79_00325</name>
</gene>
<dbReference type="EMBL" id="RYZR01000001">
    <property type="protein sequence ID" value="RUL67087.1"/>
    <property type="molecule type" value="Genomic_DNA"/>
</dbReference>
<feature type="transmembrane region" description="Helical" evidence="7">
    <location>
        <begin position="152"/>
        <end position="170"/>
    </location>
</feature>
<dbReference type="GO" id="GO:0015293">
    <property type="term" value="F:symporter activity"/>
    <property type="evidence" value="ECO:0007669"/>
    <property type="project" value="UniProtKB-KW"/>
</dbReference>
<keyword evidence="4 7" id="KW-0812">Transmembrane</keyword>
<comment type="subcellular location">
    <subcellularLocation>
        <location evidence="1">Cell membrane</location>
        <topology evidence="1">Multi-pass membrane protein</topology>
    </subcellularLocation>
</comment>
<evidence type="ECO:0000256" key="1">
    <source>
        <dbReference type="ARBA" id="ARBA00004651"/>
    </source>
</evidence>
<dbReference type="Pfam" id="PF00375">
    <property type="entry name" value="SDF"/>
    <property type="match status" value="1"/>
</dbReference>
<feature type="transmembrane region" description="Helical" evidence="7">
    <location>
        <begin position="222"/>
        <end position="248"/>
    </location>
</feature>
<feature type="transmembrane region" description="Helical" evidence="7">
    <location>
        <begin position="336"/>
        <end position="362"/>
    </location>
</feature>
<dbReference type="PRINTS" id="PR00173">
    <property type="entry name" value="EDTRNSPORT"/>
</dbReference>
<evidence type="ECO:0000256" key="7">
    <source>
        <dbReference type="SAM" id="Phobius"/>
    </source>
</evidence>
<name>A0A432LXV9_9GAMM</name>
<evidence type="ECO:0000313" key="9">
    <source>
        <dbReference type="Proteomes" id="UP000267077"/>
    </source>
</evidence>
<dbReference type="InterPro" id="IPR001991">
    <property type="entry name" value="Na-dicarboxylate_symporter"/>
</dbReference>
<dbReference type="PANTHER" id="PTHR42865:SF7">
    <property type="entry name" value="PROTON_GLUTAMATE-ASPARTATE SYMPORTER"/>
    <property type="match status" value="1"/>
</dbReference>